<feature type="domain" description="OTU" evidence="3">
    <location>
        <begin position="171"/>
        <end position="264"/>
    </location>
</feature>
<dbReference type="EMBL" id="BJWL01000017">
    <property type="protein sequence ID" value="GFZ04597.1"/>
    <property type="molecule type" value="Genomic_DNA"/>
</dbReference>
<evidence type="ECO:0000313" key="4">
    <source>
        <dbReference type="EMBL" id="GFZ04597.1"/>
    </source>
</evidence>
<evidence type="ECO:0000256" key="2">
    <source>
        <dbReference type="SAM" id="MobiDB-lite"/>
    </source>
</evidence>
<dbReference type="Proteomes" id="UP000585474">
    <property type="component" value="Unassembled WGS sequence"/>
</dbReference>
<evidence type="ECO:0000313" key="5">
    <source>
        <dbReference type="Proteomes" id="UP000585474"/>
    </source>
</evidence>
<dbReference type="AlphaFoldDB" id="A0A7J0G1E3"/>
<sequence>MSHRDRLKGCQTTRVEGKSCPNVKGLCQELPQPMFAANTTYQMEGTEENEKHSAEIPENAPQREQETLDEMLSRHRKEISQLQDREIAMKKATVKGSKAEQKAKKKQVEEEISQLSAKLKERQAEELASVGYNSSSSNGKEKGNLDGLVKAIAGVSVTAQADHSKPRSACLVAFLSRGSSPRTYQELREIVAAYMRKNASEFLPFFLSENLTDGNSDNSLAERFEIYCQEVESTAVWGRQLELGALTHCLKKNIMIYSGWLFGT</sequence>
<dbReference type="InterPro" id="IPR003323">
    <property type="entry name" value="OTU_dom"/>
</dbReference>
<proteinExistence type="inferred from homology"/>
<gene>
    <name evidence="4" type="ORF">Acr_17g0001690</name>
</gene>
<dbReference type="InterPro" id="IPR038765">
    <property type="entry name" value="Papain-like_cys_pep_sf"/>
</dbReference>
<feature type="region of interest" description="Disordered" evidence="2">
    <location>
        <begin position="44"/>
        <end position="71"/>
    </location>
</feature>
<dbReference type="GO" id="GO:0016579">
    <property type="term" value="P:protein deubiquitination"/>
    <property type="evidence" value="ECO:0007669"/>
    <property type="project" value="TreeGrafter"/>
</dbReference>
<dbReference type="OrthoDB" id="415023at2759"/>
<dbReference type="GO" id="GO:0004843">
    <property type="term" value="F:cysteine-type deubiquitinase activity"/>
    <property type="evidence" value="ECO:0007669"/>
    <property type="project" value="TreeGrafter"/>
</dbReference>
<comment type="caution">
    <text evidence="4">The sequence shown here is derived from an EMBL/GenBank/DDBJ whole genome shotgun (WGS) entry which is preliminary data.</text>
</comment>
<dbReference type="SUPFAM" id="SSF54001">
    <property type="entry name" value="Cysteine proteinases"/>
    <property type="match status" value="1"/>
</dbReference>
<evidence type="ECO:0000256" key="1">
    <source>
        <dbReference type="ARBA" id="ARBA00010407"/>
    </source>
</evidence>
<name>A0A7J0G1E3_9ERIC</name>
<evidence type="ECO:0000259" key="3">
    <source>
        <dbReference type="PROSITE" id="PS50802"/>
    </source>
</evidence>
<dbReference type="PANTHER" id="PTHR12419:SF10">
    <property type="entry name" value="DEUBIQUITINASE OTUD6B"/>
    <property type="match status" value="1"/>
</dbReference>
<dbReference type="PROSITE" id="PS50802">
    <property type="entry name" value="OTU"/>
    <property type="match status" value="1"/>
</dbReference>
<keyword evidence="5" id="KW-1185">Reference proteome</keyword>
<feature type="compositionally biased region" description="Basic and acidic residues" evidence="2">
    <location>
        <begin position="48"/>
        <end position="66"/>
    </location>
</feature>
<dbReference type="Pfam" id="PF02338">
    <property type="entry name" value="OTU"/>
    <property type="match status" value="1"/>
</dbReference>
<dbReference type="InterPro" id="IPR050704">
    <property type="entry name" value="Peptidase_C85-like"/>
</dbReference>
<comment type="similarity">
    <text evidence="1">Belongs to the peptidase C85 family.</text>
</comment>
<reference evidence="4 5" key="1">
    <citation type="submission" date="2019-07" db="EMBL/GenBank/DDBJ databases">
        <title>De Novo Assembly of kiwifruit Actinidia rufa.</title>
        <authorList>
            <person name="Sugita-Konishi S."/>
            <person name="Sato K."/>
            <person name="Mori E."/>
            <person name="Abe Y."/>
            <person name="Kisaki G."/>
            <person name="Hamano K."/>
            <person name="Suezawa K."/>
            <person name="Otani M."/>
            <person name="Fukuda T."/>
            <person name="Manabe T."/>
            <person name="Gomi K."/>
            <person name="Tabuchi M."/>
            <person name="Akimitsu K."/>
            <person name="Kataoka I."/>
        </authorList>
    </citation>
    <scope>NUCLEOTIDE SEQUENCE [LARGE SCALE GENOMIC DNA]</scope>
    <source>
        <strain evidence="5">cv. Fuchu</strain>
    </source>
</reference>
<accession>A0A7J0G1E3</accession>
<protein>
    <submittedName>
        <fullName evidence="4">Cysteine proteinases superfamily protein</fullName>
    </submittedName>
</protein>
<dbReference type="Gene3D" id="3.90.70.80">
    <property type="match status" value="1"/>
</dbReference>
<organism evidence="4 5">
    <name type="scientific">Actinidia rufa</name>
    <dbReference type="NCBI Taxonomy" id="165716"/>
    <lineage>
        <taxon>Eukaryota</taxon>
        <taxon>Viridiplantae</taxon>
        <taxon>Streptophyta</taxon>
        <taxon>Embryophyta</taxon>
        <taxon>Tracheophyta</taxon>
        <taxon>Spermatophyta</taxon>
        <taxon>Magnoliopsida</taxon>
        <taxon>eudicotyledons</taxon>
        <taxon>Gunneridae</taxon>
        <taxon>Pentapetalae</taxon>
        <taxon>asterids</taxon>
        <taxon>Ericales</taxon>
        <taxon>Actinidiaceae</taxon>
        <taxon>Actinidia</taxon>
    </lineage>
</organism>
<dbReference type="PANTHER" id="PTHR12419">
    <property type="entry name" value="OTU DOMAIN CONTAINING PROTEIN"/>
    <property type="match status" value="1"/>
</dbReference>